<dbReference type="OrthoDB" id="6611890at2759"/>
<dbReference type="Proteomes" id="UP000478052">
    <property type="component" value="Unassembled WGS sequence"/>
</dbReference>
<evidence type="ECO:0008006" key="3">
    <source>
        <dbReference type="Google" id="ProtNLM"/>
    </source>
</evidence>
<name>A0A6G0VM33_APHCR</name>
<gene>
    <name evidence="1" type="ORF">FWK35_00033867</name>
</gene>
<proteinExistence type="predicted"/>
<dbReference type="EMBL" id="VUJU01014571">
    <property type="protein sequence ID" value="KAF0701787.1"/>
    <property type="molecule type" value="Genomic_DNA"/>
</dbReference>
<feature type="non-terminal residue" evidence="1">
    <location>
        <position position="1"/>
    </location>
</feature>
<sequence>EHFFISIGGNAVKDNVKRVLAKTFTDEFAIRCSWTGRGKDISTKLCDSKIVVVLKRCIKKGQKHYSDALFEKELCQITSRHLRRIIQTEQDRCITNLRSSLQQPSSTMNTMPEITTSPVQNEISSNTLIISDDIPSLLTCTDNINNSEESLIDNLTPEIIINNFDSTISNDQMDICDKLRNWNVEFNVSHNCLNKLLNILKSEGLNVPKDGRTLMNTPKKHNILSMEPGTYVHFDINQIISSLLHRHEFDLSDITDLKLGINVDGLPISKSSKSQFWPILISICNVPVLSRYILPVGIYHGLKKPDSSDDFLNYFLSFNAYFGCNSCTDEGTYIDGRMAFLSMDSSLRTNESFRNKTNEYYHKGPSVLEKLPINITDDVPLDNMHCTYIGVMKKLIEFWVKGKKDVRLLDVAKNDINDTYVPSEFSRLPRLLDDFHFWKATELRCFLLYYGHVVLKGKLKKKFYVHFLHLVTAIRILVTAET</sequence>
<dbReference type="PANTHER" id="PTHR33053:SF24">
    <property type="entry name" value="TRANSPOSASE DOMAIN-CONTAINING PROTEIN"/>
    <property type="match status" value="1"/>
</dbReference>
<keyword evidence="2" id="KW-1185">Reference proteome</keyword>
<feature type="non-terminal residue" evidence="1">
    <location>
        <position position="482"/>
    </location>
</feature>
<protein>
    <recommendedName>
        <fullName evidence="3">DUF4806 domain-containing protein</fullName>
    </recommendedName>
</protein>
<organism evidence="1 2">
    <name type="scientific">Aphis craccivora</name>
    <name type="common">Cowpea aphid</name>
    <dbReference type="NCBI Taxonomy" id="307492"/>
    <lineage>
        <taxon>Eukaryota</taxon>
        <taxon>Metazoa</taxon>
        <taxon>Ecdysozoa</taxon>
        <taxon>Arthropoda</taxon>
        <taxon>Hexapoda</taxon>
        <taxon>Insecta</taxon>
        <taxon>Pterygota</taxon>
        <taxon>Neoptera</taxon>
        <taxon>Paraneoptera</taxon>
        <taxon>Hemiptera</taxon>
        <taxon>Sternorrhyncha</taxon>
        <taxon>Aphidomorpha</taxon>
        <taxon>Aphidoidea</taxon>
        <taxon>Aphididae</taxon>
        <taxon>Aphidini</taxon>
        <taxon>Aphis</taxon>
        <taxon>Aphis</taxon>
    </lineage>
</organism>
<reference evidence="1 2" key="1">
    <citation type="submission" date="2019-08" db="EMBL/GenBank/DDBJ databases">
        <title>Whole genome of Aphis craccivora.</title>
        <authorList>
            <person name="Voronova N.V."/>
            <person name="Shulinski R.S."/>
            <person name="Bandarenka Y.V."/>
            <person name="Zhorov D.G."/>
            <person name="Warner D."/>
        </authorList>
    </citation>
    <scope>NUCLEOTIDE SEQUENCE [LARGE SCALE GENOMIC DNA]</scope>
    <source>
        <strain evidence="1">180601</strain>
        <tissue evidence="1">Whole Body</tissue>
    </source>
</reference>
<evidence type="ECO:0000313" key="2">
    <source>
        <dbReference type="Proteomes" id="UP000478052"/>
    </source>
</evidence>
<dbReference type="AlphaFoldDB" id="A0A6G0VM33"/>
<evidence type="ECO:0000313" key="1">
    <source>
        <dbReference type="EMBL" id="KAF0701787.1"/>
    </source>
</evidence>
<comment type="caution">
    <text evidence="1">The sequence shown here is derived from an EMBL/GenBank/DDBJ whole genome shotgun (WGS) entry which is preliminary data.</text>
</comment>
<accession>A0A6G0VM33</accession>
<dbReference type="PANTHER" id="PTHR33053">
    <property type="entry name" value="PROTEIN, PUTATIVE-RELATED"/>
    <property type="match status" value="1"/>
</dbReference>